<proteinExistence type="predicted"/>
<keyword evidence="4" id="KW-0489">Methyltransferase</keyword>
<dbReference type="GO" id="GO:0005634">
    <property type="term" value="C:nucleus"/>
    <property type="evidence" value="ECO:0007669"/>
    <property type="project" value="UniProtKB-SubCell"/>
</dbReference>
<sequence length="157" mass="17820">MYELCANQGFLDGTSDAPHEVFATNRYGWGVRATACLLPQAFVLEYVGEVVGRREFERRFAVVTQARGHYYFMALQRDLIIDAQFFGNNARFINHSCQPNCVAEVWQKNGIQRVAIVAVKAIEPLEEITFNYRWSPSFQEFTCLSASPKCRHAGLGC</sequence>
<dbReference type="AlphaFoldDB" id="A0A6A4Z7S8"/>
<evidence type="ECO:0000256" key="5">
    <source>
        <dbReference type="ARBA" id="ARBA00022679"/>
    </source>
</evidence>
<keyword evidence="5" id="KW-0808">Transferase</keyword>
<dbReference type="PROSITE" id="PS50280">
    <property type="entry name" value="SET"/>
    <property type="match status" value="1"/>
</dbReference>
<organism evidence="9 10">
    <name type="scientific">Aphanomyces astaci</name>
    <name type="common">Crayfish plague agent</name>
    <dbReference type="NCBI Taxonomy" id="112090"/>
    <lineage>
        <taxon>Eukaryota</taxon>
        <taxon>Sar</taxon>
        <taxon>Stramenopiles</taxon>
        <taxon>Oomycota</taxon>
        <taxon>Saprolegniomycetes</taxon>
        <taxon>Saprolegniales</taxon>
        <taxon>Verrucalvaceae</taxon>
        <taxon>Aphanomyces</taxon>
    </lineage>
</organism>
<dbReference type="SUPFAM" id="SSF82199">
    <property type="entry name" value="SET domain"/>
    <property type="match status" value="1"/>
</dbReference>
<dbReference type="InterPro" id="IPR001214">
    <property type="entry name" value="SET_dom"/>
</dbReference>
<evidence type="ECO:0000256" key="4">
    <source>
        <dbReference type="ARBA" id="ARBA00022603"/>
    </source>
</evidence>
<dbReference type="Proteomes" id="UP000469452">
    <property type="component" value="Unassembled WGS sequence"/>
</dbReference>
<evidence type="ECO:0000256" key="7">
    <source>
        <dbReference type="ARBA" id="ARBA00023242"/>
    </source>
</evidence>
<evidence type="ECO:0000259" key="8">
    <source>
        <dbReference type="PROSITE" id="PS50280"/>
    </source>
</evidence>
<dbReference type="Gene3D" id="2.170.270.10">
    <property type="entry name" value="SET domain"/>
    <property type="match status" value="1"/>
</dbReference>
<dbReference type="InterPro" id="IPR046341">
    <property type="entry name" value="SET_dom_sf"/>
</dbReference>
<name>A0A6A4Z7S8_APHAT</name>
<keyword evidence="7" id="KW-0539">Nucleus</keyword>
<keyword evidence="6" id="KW-0949">S-adenosyl-L-methionine</keyword>
<evidence type="ECO:0000256" key="3">
    <source>
        <dbReference type="ARBA" id="ARBA00022454"/>
    </source>
</evidence>
<dbReference type="GO" id="GO:0005694">
    <property type="term" value="C:chromosome"/>
    <property type="evidence" value="ECO:0007669"/>
    <property type="project" value="UniProtKB-SubCell"/>
</dbReference>
<dbReference type="EMBL" id="VJMI01019888">
    <property type="protein sequence ID" value="KAF0706133.1"/>
    <property type="molecule type" value="Genomic_DNA"/>
</dbReference>
<dbReference type="VEuPathDB" id="FungiDB:H257_05868"/>
<accession>A0A6A4Z7S8</accession>
<feature type="domain" description="SET" evidence="8">
    <location>
        <begin position="17"/>
        <end position="133"/>
    </location>
</feature>
<evidence type="ECO:0000313" key="10">
    <source>
        <dbReference type="Proteomes" id="UP000469452"/>
    </source>
</evidence>
<dbReference type="SMART" id="SM00317">
    <property type="entry name" value="SET"/>
    <property type="match status" value="1"/>
</dbReference>
<keyword evidence="3" id="KW-0158">Chromosome</keyword>
<dbReference type="GO" id="GO:0032259">
    <property type="term" value="P:methylation"/>
    <property type="evidence" value="ECO:0007669"/>
    <property type="project" value="UniProtKB-KW"/>
</dbReference>
<dbReference type="InterPro" id="IPR050777">
    <property type="entry name" value="SET2_Histone-Lys_MeTrsfase"/>
</dbReference>
<evidence type="ECO:0000256" key="2">
    <source>
        <dbReference type="ARBA" id="ARBA00004286"/>
    </source>
</evidence>
<gene>
    <name evidence="9" type="ORF">AaE_014258</name>
</gene>
<dbReference type="GO" id="GO:0008168">
    <property type="term" value="F:methyltransferase activity"/>
    <property type="evidence" value="ECO:0007669"/>
    <property type="project" value="UniProtKB-KW"/>
</dbReference>
<dbReference type="Pfam" id="PF00856">
    <property type="entry name" value="SET"/>
    <property type="match status" value="1"/>
</dbReference>
<comment type="subcellular location">
    <subcellularLocation>
        <location evidence="2">Chromosome</location>
    </subcellularLocation>
    <subcellularLocation>
        <location evidence="1">Nucleus</location>
    </subcellularLocation>
</comment>
<evidence type="ECO:0000313" key="9">
    <source>
        <dbReference type="EMBL" id="KAF0706133.1"/>
    </source>
</evidence>
<reference evidence="9 10" key="1">
    <citation type="submission" date="2019-06" db="EMBL/GenBank/DDBJ databases">
        <title>Genomics analysis of Aphanomyces spp. identifies a new class of oomycete effector associated with host adaptation.</title>
        <authorList>
            <person name="Gaulin E."/>
        </authorList>
    </citation>
    <scope>NUCLEOTIDE SEQUENCE [LARGE SCALE GENOMIC DNA]</scope>
    <source>
        <strain evidence="9 10">E</strain>
    </source>
</reference>
<comment type="caution">
    <text evidence="9">The sequence shown here is derived from an EMBL/GenBank/DDBJ whole genome shotgun (WGS) entry which is preliminary data.</text>
</comment>
<protein>
    <recommendedName>
        <fullName evidence="8">SET domain-containing protein</fullName>
    </recommendedName>
</protein>
<evidence type="ECO:0000256" key="1">
    <source>
        <dbReference type="ARBA" id="ARBA00004123"/>
    </source>
</evidence>
<evidence type="ECO:0000256" key="6">
    <source>
        <dbReference type="ARBA" id="ARBA00022691"/>
    </source>
</evidence>
<dbReference type="PANTHER" id="PTHR22884">
    <property type="entry name" value="SET DOMAIN PROTEINS"/>
    <property type="match status" value="1"/>
</dbReference>